<proteinExistence type="predicted"/>
<accession>A0AAV9HC80</accession>
<dbReference type="GO" id="GO:0016757">
    <property type="term" value="F:glycosyltransferase activity"/>
    <property type="evidence" value="ECO:0007669"/>
    <property type="project" value="InterPro"/>
</dbReference>
<reference evidence="1" key="2">
    <citation type="submission" date="2023-06" db="EMBL/GenBank/DDBJ databases">
        <authorList>
            <consortium name="Lawrence Berkeley National Laboratory"/>
            <person name="Mondo S.J."/>
            <person name="Hensen N."/>
            <person name="Bonometti L."/>
            <person name="Westerberg I."/>
            <person name="Brannstrom I.O."/>
            <person name="Guillou S."/>
            <person name="Cros-Aarteil S."/>
            <person name="Calhoun S."/>
            <person name="Haridas S."/>
            <person name="Kuo A."/>
            <person name="Pangilinan J."/>
            <person name="Riley R."/>
            <person name="Labutti K."/>
            <person name="Andreopoulos B."/>
            <person name="Lipzen A."/>
            <person name="Chen C."/>
            <person name="Yanf M."/>
            <person name="Daum C."/>
            <person name="Ng V."/>
            <person name="Clum A."/>
            <person name="Steindorff A."/>
            <person name="Ohm R."/>
            <person name="Martin F."/>
            <person name="Silar P."/>
            <person name="Natvig D."/>
            <person name="Lalanne C."/>
            <person name="Gautier V."/>
            <person name="Ament-Velasquez S.L."/>
            <person name="Kruys A."/>
            <person name="Hutchinson M.I."/>
            <person name="Powell A.J."/>
            <person name="Barry K."/>
            <person name="Miller A.N."/>
            <person name="Grigoriev I.V."/>
            <person name="Debuchy R."/>
            <person name="Gladieux P."/>
            <person name="Thoren M.H."/>
            <person name="Johannesson H."/>
        </authorList>
    </citation>
    <scope>NUCLEOTIDE SEQUENCE</scope>
    <source>
        <strain evidence="1">PSN324</strain>
    </source>
</reference>
<dbReference type="Proteomes" id="UP001321749">
    <property type="component" value="Unassembled WGS sequence"/>
</dbReference>
<evidence type="ECO:0000313" key="1">
    <source>
        <dbReference type="EMBL" id="KAK4456651.1"/>
    </source>
</evidence>
<dbReference type="Pfam" id="PF05704">
    <property type="entry name" value="Caps_synth"/>
    <property type="match status" value="1"/>
</dbReference>
<dbReference type="EMBL" id="MU865182">
    <property type="protein sequence ID" value="KAK4456651.1"/>
    <property type="molecule type" value="Genomic_DNA"/>
</dbReference>
<protein>
    <recommendedName>
        <fullName evidence="3">Capsule polysaccharide biosynthesis protein</fullName>
    </recommendedName>
</protein>
<organism evidence="1 2">
    <name type="scientific">Cladorrhinum samala</name>
    <dbReference type="NCBI Taxonomy" id="585594"/>
    <lineage>
        <taxon>Eukaryota</taxon>
        <taxon>Fungi</taxon>
        <taxon>Dikarya</taxon>
        <taxon>Ascomycota</taxon>
        <taxon>Pezizomycotina</taxon>
        <taxon>Sordariomycetes</taxon>
        <taxon>Sordariomycetidae</taxon>
        <taxon>Sordariales</taxon>
        <taxon>Podosporaceae</taxon>
        <taxon>Cladorrhinum</taxon>
    </lineage>
</organism>
<dbReference type="AlphaFoldDB" id="A0AAV9HC80"/>
<evidence type="ECO:0008006" key="3">
    <source>
        <dbReference type="Google" id="ProtNLM"/>
    </source>
</evidence>
<keyword evidence="2" id="KW-1185">Reference proteome</keyword>
<evidence type="ECO:0000313" key="2">
    <source>
        <dbReference type="Proteomes" id="UP001321749"/>
    </source>
</evidence>
<comment type="caution">
    <text evidence="1">The sequence shown here is derived from an EMBL/GenBank/DDBJ whole genome shotgun (WGS) entry which is preliminary data.</text>
</comment>
<dbReference type="InterPro" id="IPR029044">
    <property type="entry name" value="Nucleotide-diphossugar_trans"/>
</dbReference>
<dbReference type="InterPro" id="IPR008441">
    <property type="entry name" value="AfumC-like_glycosyl_Trfase"/>
</dbReference>
<reference evidence="1" key="1">
    <citation type="journal article" date="2023" name="Mol. Phylogenet. Evol.">
        <title>Genome-scale phylogeny and comparative genomics of the fungal order Sordariales.</title>
        <authorList>
            <person name="Hensen N."/>
            <person name="Bonometti L."/>
            <person name="Westerberg I."/>
            <person name="Brannstrom I.O."/>
            <person name="Guillou S."/>
            <person name="Cros-Aarteil S."/>
            <person name="Calhoun S."/>
            <person name="Haridas S."/>
            <person name="Kuo A."/>
            <person name="Mondo S."/>
            <person name="Pangilinan J."/>
            <person name="Riley R."/>
            <person name="LaButti K."/>
            <person name="Andreopoulos B."/>
            <person name="Lipzen A."/>
            <person name="Chen C."/>
            <person name="Yan M."/>
            <person name="Daum C."/>
            <person name="Ng V."/>
            <person name="Clum A."/>
            <person name="Steindorff A."/>
            <person name="Ohm R.A."/>
            <person name="Martin F."/>
            <person name="Silar P."/>
            <person name="Natvig D.O."/>
            <person name="Lalanne C."/>
            <person name="Gautier V."/>
            <person name="Ament-Velasquez S.L."/>
            <person name="Kruys A."/>
            <person name="Hutchinson M.I."/>
            <person name="Powell A.J."/>
            <person name="Barry K."/>
            <person name="Miller A.N."/>
            <person name="Grigoriev I.V."/>
            <person name="Debuchy R."/>
            <person name="Gladieux P."/>
            <person name="Hiltunen Thoren M."/>
            <person name="Johannesson H."/>
        </authorList>
    </citation>
    <scope>NUCLEOTIDE SEQUENCE</scope>
    <source>
        <strain evidence="1">PSN324</strain>
    </source>
</reference>
<name>A0AAV9HC80_9PEZI</name>
<sequence length="422" mass="46903">MSAAATIQNTSESDFPYPLPPKVHPLPANLLDLSPASSIDALLTNPPHPSQTLSEKNIWFFWHSGYSTLPPHHRRTIHAYHRRFSPSGWTIRVVDCAPGSALNISNFLDVRDPALFPAAFADGALTGSHAIQHTSDLVRWPLLLTYGGVYADAGLIQIGDLDELWNRTVGDESSPYEAVAYDGGEVAHRTLANYFFACRKGSNPFFSRCHQLLLKLWEGKVSTEGLHAHPLLKGVPLMGAGLKLEEDGKVFTAEECGALLTDYIIQGQVMTMVLGLVDEETGWDGPKYARDKVYALEFMVGAQLYNEFTGWNGSRAFELMSLPLPKEGERESADQRAAREIVENCLARSFAFKLATGIILRFYGDTLGSLWRKNPGSDDVPGTYAHWLRHGSIYWSPDELPKPVQFDREFEPFKAGPLLREN</sequence>
<dbReference type="Gene3D" id="3.90.550.20">
    <property type="match status" value="1"/>
</dbReference>
<gene>
    <name evidence="1" type="ORF">QBC42DRAFT_301832</name>
</gene>
<dbReference type="SUPFAM" id="SSF53448">
    <property type="entry name" value="Nucleotide-diphospho-sugar transferases"/>
    <property type="match status" value="1"/>
</dbReference>